<proteinExistence type="predicted"/>
<gene>
    <name evidence="1" type="ORF">PLO_831</name>
</gene>
<dbReference type="Pfam" id="PF13489">
    <property type="entry name" value="Methyltransf_23"/>
    <property type="match status" value="1"/>
</dbReference>
<dbReference type="EMBL" id="MG264610">
    <property type="protein sequence ID" value="AUG32803.1"/>
    <property type="molecule type" value="Genomic_DNA"/>
</dbReference>
<accession>A0A2H4ZQL2</accession>
<organism evidence="1">
    <name type="scientific">Paulinella longichromatophora</name>
    <dbReference type="NCBI Taxonomy" id="1708747"/>
    <lineage>
        <taxon>Eukaryota</taxon>
        <taxon>Sar</taxon>
        <taxon>Rhizaria</taxon>
        <taxon>Cercozoa</taxon>
        <taxon>Imbricatea</taxon>
        <taxon>Silicofilosea</taxon>
        <taxon>Euglyphida</taxon>
        <taxon>Paulinellidae</taxon>
        <taxon>Paulinella</taxon>
    </lineage>
</organism>
<evidence type="ECO:0008006" key="2">
    <source>
        <dbReference type="Google" id="ProtNLM"/>
    </source>
</evidence>
<protein>
    <recommendedName>
        <fullName evidence="2">SAM-dependent methyltransferase</fullName>
    </recommendedName>
</protein>
<reference evidence="1" key="1">
    <citation type="submission" date="2017-10" db="EMBL/GenBank/DDBJ databases">
        <title>Paulinella longichromatophora chromatophore genome.</title>
        <authorList>
            <person name="Lhee D."/>
            <person name="Yoon H.S."/>
        </authorList>
    </citation>
    <scope>NUCLEOTIDE SEQUENCE</scope>
</reference>
<sequence>MYHSNVKKVLNELPELTVDKFLADGFNLRFQLAQFLGISKEVLEIQLLEGPKNLVEIYDEIFNPEEAGYFYEISVGTRHLLELASWHLSESADYIGDTLRLQASFARGHHLDFGGGIGTHALAAASMPEVEKVWFVDLNPYNRAFAEARAKQLGLQKRFHCCRDLSDSELPQIFDTITCLDVLEHIKSPSDQLDIFADRIHPHGTILLNWYFFKGFRKEYPFHFDERDIVEKFFHTISSRFIEVFHPYLITARTYKVLH</sequence>
<dbReference type="CDD" id="cd02440">
    <property type="entry name" value="AdoMet_MTases"/>
    <property type="match status" value="1"/>
</dbReference>
<dbReference type="Gene3D" id="3.40.50.150">
    <property type="entry name" value="Vaccinia Virus protein VP39"/>
    <property type="match status" value="1"/>
</dbReference>
<keyword evidence="1" id="KW-0934">Plastid</keyword>
<dbReference type="SUPFAM" id="SSF53335">
    <property type="entry name" value="S-adenosyl-L-methionine-dependent methyltransferases"/>
    <property type="match status" value="1"/>
</dbReference>
<evidence type="ECO:0000313" key="1">
    <source>
        <dbReference type="EMBL" id="AUG32803.1"/>
    </source>
</evidence>
<dbReference type="AlphaFoldDB" id="A0A2H4ZQL2"/>
<dbReference type="InterPro" id="IPR029063">
    <property type="entry name" value="SAM-dependent_MTases_sf"/>
</dbReference>
<geneLocation type="plastid" evidence="1"/>
<name>A0A2H4ZQL2_9EUKA</name>